<dbReference type="OrthoDB" id="5581181at2759"/>
<feature type="region of interest" description="Disordered" evidence="7">
    <location>
        <begin position="752"/>
        <end position="779"/>
    </location>
</feature>
<dbReference type="InterPro" id="IPR044554">
    <property type="entry name" value="ANAPC2"/>
</dbReference>
<dbReference type="SMART" id="SM01013">
    <property type="entry name" value="APC2"/>
    <property type="match status" value="1"/>
</dbReference>
<dbReference type="PANTHER" id="PTHR45957:SF1">
    <property type="entry name" value="ANAPHASE-PROMOTING COMPLEX SUBUNIT 2"/>
    <property type="match status" value="1"/>
</dbReference>
<dbReference type="GO" id="GO:0070979">
    <property type="term" value="P:protein K11-linked ubiquitination"/>
    <property type="evidence" value="ECO:0007669"/>
    <property type="project" value="TreeGrafter"/>
</dbReference>
<dbReference type="GO" id="GO:0007091">
    <property type="term" value="P:metaphase/anaphase transition of mitotic cell cycle"/>
    <property type="evidence" value="ECO:0007669"/>
    <property type="project" value="TreeGrafter"/>
</dbReference>
<dbReference type="InterPro" id="IPR036388">
    <property type="entry name" value="WH-like_DNA-bd_sf"/>
</dbReference>
<proteinExistence type="inferred from homology"/>
<comment type="similarity">
    <text evidence="6">Belongs to the cullin family.</text>
</comment>
<keyword evidence="3" id="KW-0498">Mitosis</keyword>
<evidence type="ECO:0000256" key="7">
    <source>
        <dbReference type="SAM" id="MobiDB-lite"/>
    </source>
</evidence>
<reference evidence="9" key="1">
    <citation type="journal article" date="2020" name="Stud. Mycol.">
        <title>101 Dothideomycetes genomes: a test case for predicting lifestyles and emergence of pathogens.</title>
        <authorList>
            <person name="Haridas S."/>
            <person name="Albert R."/>
            <person name="Binder M."/>
            <person name="Bloem J."/>
            <person name="Labutti K."/>
            <person name="Salamov A."/>
            <person name="Andreopoulos B."/>
            <person name="Baker S."/>
            <person name="Barry K."/>
            <person name="Bills G."/>
            <person name="Bluhm B."/>
            <person name="Cannon C."/>
            <person name="Castanera R."/>
            <person name="Culley D."/>
            <person name="Daum C."/>
            <person name="Ezra D."/>
            <person name="Gonzalez J."/>
            <person name="Henrissat B."/>
            <person name="Kuo A."/>
            <person name="Liang C."/>
            <person name="Lipzen A."/>
            <person name="Lutzoni F."/>
            <person name="Magnuson J."/>
            <person name="Mondo S."/>
            <person name="Nolan M."/>
            <person name="Ohm R."/>
            <person name="Pangilinan J."/>
            <person name="Park H.-J."/>
            <person name="Ramirez L."/>
            <person name="Alfaro M."/>
            <person name="Sun H."/>
            <person name="Tritt A."/>
            <person name="Yoshinaga Y."/>
            <person name="Zwiers L.-H."/>
            <person name="Turgeon B."/>
            <person name="Goodwin S."/>
            <person name="Spatafora J."/>
            <person name="Crous P."/>
            <person name="Grigoriev I."/>
        </authorList>
    </citation>
    <scope>NUCLEOTIDE SEQUENCE</scope>
    <source>
        <strain evidence="9">CBS 175.79</strain>
    </source>
</reference>
<organism evidence="9 10">
    <name type="scientific">Aaosphaeria arxii CBS 175.79</name>
    <dbReference type="NCBI Taxonomy" id="1450172"/>
    <lineage>
        <taxon>Eukaryota</taxon>
        <taxon>Fungi</taxon>
        <taxon>Dikarya</taxon>
        <taxon>Ascomycota</taxon>
        <taxon>Pezizomycotina</taxon>
        <taxon>Dothideomycetes</taxon>
        <taxon>Pleosporomycetidae</taxon>
        <taxon>Pleosporales</taxon>
        <taxon>Pleosporales incertae sedis</taxon>
        <taxon>Aaosphaeria</taxon>
    </lineage>
</organism>
<feature type="compositionally biased region" description="Polar residues" evidence="7">
    <location>
        <begin position="608"/>
        <end position="618"/>
    </location>
</feature>
<evidence type="ECO:0000256" key="6">
    <source>
        <dbReference type="PROSITE-ProRule" id="PRU00330"/>
    </source>
</evidence>
<dbReference type="Gene3D" id="3.30.230.130">
    <property type="entry name" value="Cullin, Chain C, Domain 2"/>
    <property type="match status" value="1"/>
</dbReference>
<feature type="compositionally biased region" description="Gly residues" evidence="7">
    <location>
        <begin position="753"/>
        <end position="762"/>
    </location>
</feature>
<evidence type="ECO:0000256" key="2">
    <source>
        <dbReference type="ARBA" id="ARBA00022618"/>
    </source>
</evidence>
<feature type="domain" description="Cullin family profile" evidence="8">
    <location>
        <begin position="496"/>
        <end position="806"/>
    </location>
</feature>
<gene>
    <name evidence="9" type="ORF">BU24DRAFT_377110</name>
</gene>
<keyword evidence="5" id="KW-0131">Cell cycle</keyword>
<evidence type="ECO:0000256" key="1">
    <source>
        <dbReference type="ARBA" id="ARBA00016068"/>
    </source>
</evidence>
<name>A0A6A5XFK9_9PLEO</name>
<dbReference type="InterPro" id="IPR016158">
    <property type="entry name" value="Cullin_homology"/>
</dbReference>
<dbReference type="AlphaFoldDB" id="A0A6A5XFK9"/>
<dbReference type="Gene3D" id="1.10.10.10">
    <property type="entry name" value="Winged helix-like DNA-binding domain superfamily/Winged helix DNA-binding domain"/>
    <property type="match status" value="1"/>
</dbReference>
<accession>A0A6A5XFK9</accession>
<evidence type="ECO:0000256" key="5">
    <source>
        <dbReference type="ARBA" id="ARBA00023306"/>
    </source>
</evidence>
<evidence type="ECO:0000313" key="10">
    <source>
        <dbReference type="Proteomes" id="UP000799778"/>
    </source>
</evidence>
<dbReference type="Pfam" id="PF08672">
    <property type="entry name" value="ANAPC2"/>
    <property type="match status" value="1"/>
</dbReference>
<sequence>MDHRTLIFATVFPVPSISHSTPTPISTPDLRYTTPGEAFGGPSSQNLDGQHRTVKRNLAWSTATRFLSLPKQLHGLNTSLGSGTSFDIQNRHRGAEVEDALHYLLIGDGRSEEAQEETLVEWYTNEARLHFANVVRPTVNNFWDKEVETEQAWSVLERTQQIFQQAQALYLEPFQDHIMPFLEHSFPPTPRPTKPTQTIQPNQAEHAIWRFRQEVNAIFVHCLPPKRYIKTLSYALYEAGCRMFRIYLRQDEMQEDLTMNPARTRERLVSLLRGLERVGLGGEPAQQAFAHAMDKIMNSFISSHYLKVDWFDKQPVVPQLRLFIRDGFYPHVKLVMECLNCDSTVQPTELQSWQDMALSRLGRARVDTMFDFVINWDHSLGAILDIKEYLKVPGAKQHLTSSFSQQVLRRLLHAGATTTYILNVYIRIIRAFYELEPKGVLLERVARPIRRYLKERDDTAKIIILSLLADLNAEGGRKFSSNSELSYEIACEMERPSGNIFGQEADEELNYNDMNWQPLPSDASPDYKKSKAEDVVWFLLTLWEREDFINELKNLLGDHLLKCQDPHFEREIRLLELIKVRLGDEKLQACEVMLRDVLESKRINAAIHSSTGKPSTKDNGGAPETPANAGPLPSTPRPRRLAAATPSSQLLKTPVSAKVAEDPQLNAQIISSFFWPLLRDDHFLVPLEIQTLQKEYETRFERVKGMRKLRWMNALGDGTVTLELEDRTEEFSGLMPWQVSVIYAFQPQPGEEWAGGGGGKGGGRGKGHQKKSSKTPAPAITRNVEQLEEMLEMDEALVRQSLSFWVGKAVLRESHPDTFTVIENQSATKVDENAAAAAQELAEVQASAQAGAVRSQADLLAENKDVYCNFIMGMLTNQGNMPGQSIGMMLRMIGNFTISGEELDWLLQGLEKEERIVAMGGGVWGVKK</sequence>
<dbReference type="PANTHER" id="PTHR45957">
    <property type="entry name" value="ANAPHASE-PROMOTING COMPLEX SUBUNIT 2"/>
    <property type="match status" value="1"/>
</dbReference>
<feature type="compositionally biased region" description="Basic residues" evidence="7">
    <location>
        <begin position="763"/>
        <end position="773"/>
    </location>
</feature>
<dbReference type="EMBL" id="ML978074">
    <property type="protein sequence ID" value="KAF2011720.1"/>
    <property type="molecule type" value="Genomic_DNA"/>
</dbReference>
<protein>
    <recommendedName>
        <fullName evidence="1">Anaphase-promoting complex subunit 2</fullName>
    </recommendedName>
</protein>
<dbReference type="RefSeq" id="XP_033380059.1">
    <property type="nucleotide sequence ID" value="XM_033524638.1"/>
</dbReference>
<feature type="region of interest" description="Disordered" evidence="7">
    <location>
        <begin position="608"/>
        <end position="655"/>
    </location>
</feature>
<keyword evidence="4" id="KW-0833">Ubl conjugation pathway</keyword>
<dbReference type="GeneID" id="54282035"/>
<dbReference type="Pfam" id="PF25773">
    <property type="entry name" value="TPR_ANAPC2"/>
    <property type="match status" value="1"/>
</dbReference>
<evidence type="ECO:0000313" key="9">
    <source>
        <dbReference type="EMBL" id="KAF2011720.1"/>
    </source>
</evidence>
<evidence type="ECO:0000259" key="8">
    <source>
        <dbReference type="PROSITE" id="PS50069"/>
    </source>
</evidence>
<dbReference type="PROSITE" id="PS50069">
    <property type="entry name" value="CULLIN_2"/>
    <property type="match status" value="1"/>
</dbReference>
<keyword evidence="10" id="KW-1185">Reference proteome</keyword>
<dbReference type="Proteomes" id="UP000799778">
    <property type="component" value="Unassembled WGS sequence"/>
</dbReference>
<dbReference type="GO" id="GO:0005680">
    <property type="term" value="C:anaphase-promoting complex"/>
    <property type="evidence" value="ECO:0007669"/>
    <property type="project" value="TreeGrafter"/>
</dbReference>
<dbReference type="InterPro" id="IPR057975">
    <property type="entry name" value="TPR_ANAPC2"/>
</dbReference>
<dbReference type="InterPro" id="IPR014786">
    <property type="entry name" value="ANAPC2_C"/>
</dbReference>
<dbReference type="InterPro" id="IPR036390">
    <property type="entry name" value="WH_DNA-bd_sf"/>
</dbReference>
<dbReference type="InterPro" id="IPR036317">
    <property type="entry name" value="Cullin_homology_sf"/>
</dbReference>
<keyword evidence="2" id="KW-0132">Cell division</keyword>
<evidence type="ECO:0000256" key="3">
    <source>
        <dbReference type="ARBA" id="ARBA00022776"/>
    </source>
</evidence>
<evidence type="ECO:0000256" key="4">
    <source>
        <dbReference type="ARBA" id="ARBA00022786"/>
    </source>
</evidence>
<dbReference type="SUPFAM" id="SSF46785">
    <property type="entry name" value="Winged helix' DNA-binding domain"/>
    <property type="match status" value="1"/>
</dbReference>
<dbReference type="SUPFAM" id="SSF75632">
    <property type="entry name" value="Cullin homology domain"/>
    <property type="match status" value="1"/>
</dbReference>